<evidence type="ECO:0000256" key="1">
    <source>
        <dbReference type="ARBA" id="ARBA00005614"/>
    </source>
</evidence>
<name>A0A1H3YK66_SELRU</name>
<evidence type="ECO:0000256" key="2">
    <source>
        <dbReference type="ARBA" id="ARBA00012150"/>
    </source>
</evidence>
<keyword evidence="5" id="KW-0378">Hydrolase</keyword>
<dbReference type="GO" id="GO:0003998">
    <property type="term" value="F:acylphosphatase activity"/>
    <property type="evidence" value="ECO:0007669"/>
    <property type="project" value="UniProtKB-EC"/>
</dbReference>
<dbReference type="Gene3D" id="3.30.70.100">
    <property type="match status" value="1"/>
</dbReference>
<organism evidence="8 9">
    <name type="scientific">Selenomonas ruminantium</name>
    <dbReference type="NCBI Taxonomy" id="971"/>
    <lineage>
        <taxon>Bacteria</taxon>
        <taxon>Bacillati</taxon>
        <taxon>Bacillota</taxon>
        <taxon>Negativicutes</taxon>
        <taxon>Selenomonadales</taxon>
        <taxon>Selenomonadaceae</taxon>
        <taxon>Selenomonas</taxon>
    </lineage>
</organism>
<dbReference type="SUPFAM" id="SSF54975">
    <property type="entry name" value="Acylphosphatase/BLUF domain-like"/>
    <property type="match status" value="1"/>
</dbReference>
<dbReference type="AlphaFoldDB" id="A0A1H3YK66"/>
<dbReference type="Proteomes" id="UP000183469">
    <property type="component" value="Unassembled WGS sequence"/>
</dbReference>
<evidence type="ECO:0000313" key="8">
    <source>
        <dbReference type="EMBL" id="SEA11328.1"/>
    </source>
</evidence>
<comment type="catalytic activity">
    <reaction evidence="4 5">
        <text>an acyl phosphate + H2O = a carboxylate + phosphate + H(+)</text>
        <dbReference type="Rhea" id="RHEA:14965"/>
        <dbReference type="ChEBI" id="CHEBI:15377"/>
        <dbReference type="ChEBI" id="CHEBI:15378"/>
        <dbReference type="ChEBI" id="CHEBI:29067"/>
        <dbReference type="ChEBI" id="CHEBI:43474"/>
        <dbReference type="ChEBI" id="CHEBI:59918"/>
        <dbReference type="EC" id="3.6.1.7"/>
    </reaction>
</comment>
<protein>
    <recommendedName>
        <fullName evidence="3 5">acylphosphatase</fullName>
        <ecNumber evidence="2 5">3.6.1.7</ecNumber>
    </recommendedName>
</protein>
<evidence type="ECO:0000313" key="9">
    <source>
        <dbReference type="Proteomes" id="UP000183469"/>
    </source>
</evidence>
<accession>A0A1H3YK66</accession>
<reference evidence="8 9" key="1">
    <citation type="submission" date="2016-10" db="EMBL/GenBank/DDBJ databases">
        <authorList>
            <person name="de Groot N.N."/>
        </authorList>
    </citation>
    <scope>NUCLEOTIDE SEQUENCE [LARGE SCALE GENOMIC DNA]</scope>
    <source>
        <strain evidence="8 9">DSM 2872</strain>
    </source>
</reference>
<sequence length="93" mass="10520">MADLVRYFGTATGRVQGVGFRMFVQQNAMNLGITGWVKNMSDGTVTMELQGPQAAIDRLEAIIREGNYFIKVQSFGLEVRDVVAMEQRFEIHY</sequence>
<dbReference type="PROSITE" id="PS00151">
    <property type="entry name" value="ACYLPHOSPHATASE_2"/>
    <property type="match status" value="1"/>
</dbReference>
<evidence type="ECO:0000256" key="6">
    <source>
        <dbReference type="RuleBase" id="RU004168"/>
    </source>
</evidence>
<dbReference type="OrthoDB" id="9808093at2"/>
<dbReference type="PANTHER" id="PTHR47268">
    <property type="entry name" value="ACYLPHOSPHATASE"/>
    <property type="match status" value="1"/>
</dbReference>
<evidence type="ECO:0000259" key="7">
    <source>
        <dbReference type="PROSITE" id="PS51160"/>
    </source>
</evidence>
<dbReference type="InterPro" id="IPR001792">
    <property type="entry name" value="Acylphosphatase-like_dom"/>
</dbReference>
<evidence type="ECO:0000256" key="5">
    <source>
        <dbReference type="PROSITE-ProRule" id="PRU00520"/>
    </source>
</evidence>
<evidence type="ECO:0000256" key="4">
    <source>
        <dbReference type="ARBA" id="ARBA00047645"/>
    </source>
</evidence>
<dbReference type="InterPro" id="IPR020456">
    <property type="entry name" value="Acylphosphatase"/>
</dbReference>
<feature type="active site" evidence="5">
    <location>
        <position position="39"/>
    </location>
</feature>
<feature type="domain" description="Acylphosphatase-like" evidence="7">
    <location>
        <begin position="6"/>
        <end position="93"/>
    </location>
</feature>
<gene>
    <name evidence="8" type="ORF">SAMN05660648_02003</name>
</gene>
<dbReference type="InterPro" id="IPR017968">
    <property type="entry name" value="Acylphosphatase_CS"/>
</dbReference>
<feature type="active site" evidence="5">
    <location>
        <position position="21"/>
    </location>
</feature>
<proteinExistence type="inferred from homology"/>
<dbReference type="PRINTS" id="PR00112">
    <property type="entry name" value="ACYLPHPHTASE"/>
</dbReference>
<dbReference type="Pfam" id="PF00708">
    <property type="entry name" value="Acylphosphatase"/>
    <property type="match status" value="1"/>
</dbReference>
<dbReference type="EMBL" id="FNQG01000008">
    <property type="protein sequence ID" value="SEA11328.1"/>
    <property type="molecule type" value="Genomic_DNA"/>
</dbReference>
<dbReference type="InterPro" id="IPR036046">
    <property type="entry name" value="Acylphosphatase-like_dom_sf"/>
</dbReference>
<dbReference type="EC" id="3.6.1.7" evidence="2 5"/>
<evidence type="ECO:0000256" key="3">
    <source>
        <dbReference type="ARBA" id="ARBA00015991"/>
    </source>
</evidence>
<comment type="similarity">
    <text evidence="1 6">Belongs to the acylphosphatase family.</text>
</comment>
<dbReference type="PANTHER" id="PTHR47268:SF4">
    <property type="entry name" value="ACYLPHOSPHATASE"/>
    <property type="match status" value="1"/>
</dbReference>
<dbReference type="RefSeq" id="WP_074672462.1">
    <property type="nucleotide sequence ID" value="NZ_FNQG01000008.1"/>
</dbReference>
<dbReference type="PROSITE" id="PS51160">
    <property type="entry name" value="ACYLPHOSPHATASE_3"/>
    <property type="match status" value="1"/>
</dbReference>